<reference evidence="2" key="2">
    <citation type="submission" date="2021-04" db="EMBL/GenBank/DDBJ databases">
        <authorList>
            <person name="Gilroy R."/>
        </authorList>
    </citation>
    <scope>NUCLEOTIDE SEQUENCE</scope>
    <source>
        <strain evidence="2">ChiW19-954</strain>
    </source>
</reference>
<name>A0A9D2NKK1_9FIRM</name>
<evidence type="ECO:0000313" key="2">
    <source>
        <dbReference type="EMBL" id="HJC33086.1"/>
    </source>
</evidence>
<protein>
    <submittedName>
        <fullName evidence="2">HD domain-containing protein</fullName>
    </submittedName>
</protein>
<dbReference type="SUPFAM" id="SSF109604">
    <property type="entry name" value="HD-domain/PDEase-like"/>
    <property type="match status" value="1"/>
</dbReference>
<comment type="caution">
    <text evidence="2">The sequence shown here is derived from an EMBL/GenBank/DDBJ whole genome shotgun (WGS) entry which is preliminary data.</text>
</comment>
<evidence type="ECO:0000259" key="1">
    <source>
        <dbReference type="SMART" id="SM00471"/>
    </source>
</evidence>
<evidence type="ECO:0000313" key="3">
    <source>
        <dbReference type="Proteomes" id="UP000823890"/>
    </source>
</evidence>
<proteinExistence type="predicted"/>
<sequence length="193" mass="22274">MIDDAMEFATKAHEGQFRKGTRRPYIVHPIEVADIVSTMTKDEEVICAAVLHDTIEDCSGITWDVLKLRFGGRVADMVAQESEDKSRSWEERKGATIRRLKDAPVEVQMIGLADKLSNMRDIDRDYPVLGDELWRRFRMQSKSALAWYYKGIRDVLEENFKGVEAYEEYCRLIEKNFGPGPAHTEWRKGDGQQ</sequence>
<dbReference type="PANTHER" id="PTHR46246:SF1">
    <property type="entry name" value="GUANOSINE-3',5'-BIS(DIPHOSPHATE) 3'-PYROPHOSPHOHYDROLASE MESH1"/>
    <property type="match status" value="1"/>
</dbReference>
<dbReference type="CDD" id="cd00077">
    <property type="entry name" value="HDc"/>
    <property type="match status" value="1"/>
</dbReference>
<dbReference type="PANTHER" id="PTHR46246">
    <property type="entry name" value="GUANOSINE-3',5'-BIS(DIPHOSPHATE) 3'-PYROPHOSPHOHYDROLASE MESH1"/>
    <property type="match status" value="1"/>
</dbReference>
<dbReference type="Pfam" id="PF13328">
    <property type="entry name" value="HD_4"/>
    <property type="match status" value="1"/>
</dbReference>
<feature type="domain" description="HD/PDEase" evidence="1">
    <location>
        <begin position="21"/>
        <end position="128"/>
    </location>
</feature>
<organism evidence="2 3">
    <name type="scientific">Candidatus Mediterraneibacter faecipullorum</name>
    <dbReference type="NCBI Taxonomy" id="2838670"/>
    <lineage>
        <taxon>Bacteria</taxon>
        <taxon>Bacillati</taxon>
        <taxon>Bacillota</taxon>
        <taxon>Clostridia</taxon>
        <taxon>Lachnospirales</taxon>
        <taxon>Lachnospiraceae</taxon>
        <taxon>Mediterraneibacter</taxon>
    </lineage>
</organism>
<dbReference type="InterPro" id="IPR003607">
    <property type="entry name" value="HD/PDEase_dom"/>
</dbReference>
<dbReference type="EMBL" id="DWWO01000006">
    <property type="protein sequence ID" value="HJC33086.1"/>
    <property type="molecule type" value="Genomic_DNA"/>
</dbReference>
<dbReference type="Proteomes" id="UP000823890">
    <property type="component" value="Unassembled WGS sequence"/>
</dbReference>
<reference evidence="2" key="1">
    <citation type="journal article" date="2021" name="PeerJ">
        <title>Extensive microbial diversity within the chicken gut microbiome revealed by metagenomics and culture.</title>
        <authorList>
            <person name="Gilroy R."/>
            <person name="Ravi A."/>
            <person name="Getino M."/>
            <person name="Pursley I."/>
            <person name="Horton D.L."/>
            <person name="Alikhan N.F."/>
            <person name="Baker D."/>
            <person name="Gharbi K."/>
            <person name="Hall N."/>
            <person name="Watson M."/>
            <person name="Adriaenssens E.M."/>
            <person name="Foster-Nyarko E."/>
            <person name="Jarju S."/>
            <person name="Secka A."/>
            <person name="Antonio M."/>
            <person name="Oren A."/>
            <person name="Chaudhuri R.R."/>
            <person name="La Ragione R."/>
            <person name="Hildebrand F."/>
            <person name="Pallen M.J."/>
        </authorList>
    </citation>
    <scope>NUCLEOTIDE SEQUENCE</scope>
    <source>
        <strain evidence="2">ChiW19-954</strain>
    </source>
</reference>
<dbReference type="SMART" id="SM00471">
    <property type="entry name" value="HDc"/>
    <property type="match status" value="1"/>
</dbReference>
<gene>
    <name evidence="2" type="ORF">H9758_00655</name>
</gene>
<dbReference type="Gene3D" id="1.10.3210.10">
    <property type="entry name" value="Hypothetical protein af1432"/>
    <property type="match status" value="1"/>
</dbReference>
<accession>A0A9D2NKK1</accession>
<dbReference type="AlphaFoldDB" id="A0A9D2NKK1"/>
<dbReference type="GO" id="GO:0008893">
    <property type="term" value="F:guanosine-3',5'-bis(diphosphate) 3'-diphosphatase activity"/>
    <property type="evidence" value="ECO:0007669"/>
    <property type="project" value="TreeGrafter"/>
</dbReference>
<dbReference type="InterPro" id="IPR052194">
    <property type="entry name" value="MESH1"/>
</dbReference>